<proteinExistence type="predicted"/>
<keyword evidence="1" id="KW-0472">Membrane</keyword>
<dbReference type="RefSeq" id="WP_242752620.1">
    <property type="nucleotide sequence ID" value="NZ_CP093846.1"/>
</dbReference>
<feature type="transmembrane region" description="Helical" evidence="1">
    <location>
        <begin position="40"/>
        <end position="60"/>
    </location>
</feature>
<keyword evidence="3" id="KW-1185">Reference proteome</keyword>
<evidence type="ECO:0008006" key="4">
    <source>
        <dbReference type="Google" id="ProtNLM"/>
    </source>
</evidence>
<accession>A0ABY3XU54</accession>
<keyword evidence="1" id="KW-0812">Transmembrane</keyword>
<name>A0ABY3XU54_9ACTN</name>
<evidence type="ECO:0000313" key="3">
    <source>
        <dbReference type="Proteomes" id="UP001202244"/>
    </source>
</evidence>
<dbReference type="Proteomes" id="UP001202244">
    <property type="component" value="Chromosome"/>
</dbReference>
<feature type="transmembrane region" description="Helical" evidence="1">
    <location>
        <begin position="15"/>
        <end position="34"/>
    </location>
</feature>
<dbReference type="EMBL" id="CP093846">
    <property type="protein sequence ID" value="UNS98023.1"/>
    <property type="molecule type" value="Genomic_DNA"/>
</dbReference>
<evidence type="ECO:0000256" key="1">
    <source>
        <dbReference type="SAM" id="Phobius"/>
    </source>
</evidence>
<organism evidence="2 3">
    <name type="scientific">Streptomyces tubbatahanensis</name>
    <dbReference type="NCBI Taxonomy" id="2923272"/>
    <lineage>
        <taxon>Bacteria</taxon>
        <taxon>Bacillati</taxon>
        <taxon>Actinomycetota</taxon>
        <taxon>Actinomycetes</taxon>
        <taxon>Kitasatosporales</taxon>
        <taxon>Streptomycetaceae</taxon>
        <taxon>Streptomyces</taxon>
    </lineage>
</organism>
<protein>
    <recommendedName>
        <fullName evidence="4">Integral membrane protein</fullName>
    </recommendedName>
</protein>
<evidence type="ECO:0000313" key="2">
    <source>
        <dbReference type="EMBL" id="UNS98023.1"/>
    </source>
</evidence>
<gene>
    <name evidence="2" type="ORF">MMF93_17260</name>
</gene>
<sequence length="68" mass="7257">MDGESDLHARLRTGLRFGGATIAFIVIGALLSLLGTPAVVVWPGAVGAGVWGYWGGGELMRRYDGRRR</sequence>
<keyword evidence="1" id="KW-1133">Transmembrane helix</keyword>
<reference evidence="2 3" key="1">
    <citation type="journal article" date="2023" name="Microbiol. Spectr.">
        <title>Synergy between Genome Mining, Metabolomics, and Bioinformatics Uncovers Antibacterial Chlorinated Carbazole Alkaloids and Their Biosynthetic Gene Cluster from Streptomyces tubbatahanensis sp. nov., a Novel Actinomycete Isolated from Sulu Sea, Philippines.</title>
        <authorList>
            <person name="Tenebro C.P."/>
            <person name="Trono D.J.V.L."/>
            <person name="Balida L.A.P."/>
            <person name="Bayog L.K.A."/>
            <person name="Bruna J.R."/>
            <person name="Sabido E.M."/>
            <person name="Caspe D.P.C."/>
            <person name="de Los Santos E.L.C."/>
            <person name="Saludes J.P."/>
            <person name="Dalisay D.S."/>
        </authorList>
    </citation>
    <scope>NUCLEOTIDE SEQUENCE [LARGE SCALE GENOMIC DNA]</scope>
    <source>
        <strain evidence="2 3">DSD3025</strain>
    </source>
</reference>